<dbReference type="Pfam" id="PF13229">
    <property type="entry name" value="Beta_helix"/>
    <property type="match status" value="2"/>
</dbReference>
<dbReference type="PANTHER" id="PTHR48081:SF13">
    <property type="entry name" value="ALPHA_BETA HYDROLASE"/>
    <property type="match status" value="1"/>
</dbReference>
<comment type="subcellular location">
    <subcellularLocation>
        <location evidence="1">Secreted</location>
    </subcellularLocation>
</comment>
<dbReference type="SUPFAM" id="SSF49265">
    <property type="entry name" value="Fibronectin type III"/>
    <property type="match status" value="1"/>
</dbReference>
<dbReference type="CDD" id="cd00063">
    <property type="entry name" value="FN3"/>
    <property type="match status" value="1"/>
</dbReference>
<gene>
    <name evidence="7" type="ORF">GCM10010912_65600</name>
</gene>
<evidence type="ECO:0000256" key="4">
    <source>
        <dbReference type="ARBA" id="ARBA00022801"/>
    </source>
</evidence>
<evidence type="ECO:0000256" key="1">
    <source>
        <dbReference type="ARBA" id="ARBA00004613"/>
    </source>
</evidence>
<keyword evidence="8" id="KW-1185">Reference proteome</keyword>
<dbReference type="SMART" id="SM00710">
    <property type="entry name" value="PbH1"/>
    <property type="match status" value="7"/>
</dbReference>
<dbReference type="InterPro" id="IPR011050">
    <property type="entry name" value="Pectin_lyase_fold/virulence"/>
</dbReference>
<dbReference type="GO" id="GO:0016787">
    <property type="term" value="F:hydrolase activity"/>
    <property type="evidence" value="ECO:0007669"/>
    <property type="project" value="UniProtKB-KW"/>
</dbReference>
<comment type="caution">
    <text evidence="7">The sequence shown here is derived from an EMBL/GenBank/DDBJ whole genome shotgun (WGS) entry which is preliminary data.</text>
</comment>
<proteinExistence type="predicted"/>
<organism evidence="7 8">
    <name type="scientific">Paenibacillus albidus</name>
    <dbReference type="NCBI Taxonomy" id="2041023"/>
    <lineage>
        <taxon>Bacteria</taxon>
        <taxon>Bacillati</taxon>
        <taxon>Bacillota</taxon>
        <taxon>Bacilli</taxon>
        <taxon>Bacillales</taxon>
        <taxon>Paenibacillaceae</taxon>
        <taxon>Paenibacillus</taxon>
    </lineage>
</organism>
<dbReference type="GO" id="GO:0005576">
    <property type="term" value="C:extracellular region"/>
    <property type="evidence" value="ECO:0007669"/>
    <property type="project" value="UniProtKB-SubCell"/>
</dbReference>
<dbReference type="InterPro" id="IPR003961">
    <property type="entry name" value="FN3_dom"/>
</dbReference>
<accession>A0A917D618</accession>
<dbReference type="SUPFAM" id="SSF51126">
    <property type="entry name" value="Pectin lyase-like"/>
    <property type="match status" value="1"/>
</dbReference>
<dbReference type="InterPro" id="IPR036116">
    <property type="entry name" value="FN3_sf"/>
</dbReference>
<dbReference type="SUPFAM" id="SSF49785">
    <property type="entry name" value="Galactose-binding domain-like"/>
    <property type="match status" value="1"/>
</dbReference>
<dbReference type="SMART" id="SM00060">
    <property type="entry name" value="FN3"/>
    <property type="match status" value="1"/>
</dbReference>
<evidence type="ECO:0000256" key="2">
    <source>
        <dbReference type="ARBA" id="ARBA00022525"/>
    </source>
</evidence>
<dbReference type="InterPro" id="IPR055372">
    <property type="entry name" value="CBM96"/>
</dbReference>
<dbReference type="Pfam" id="PF20434">
    <property type="entry name" value="BD-FAE"/>
    <property type="match status" value="1"/>
</dbReference>
<name>A0A917D618_9BACL</name>
<dbReference type="InterPro" id="IPR039448">
    <property type="entry name" value="Beta_helix"/>
</dbReference>
<protein>
    <recommendedName>
        <fullName evidence="6">F5/8 type C domain-containing protein</fullName>
    </recommendedName>
</protein>
<reference evidence="7" key="1">
    <citation type="journal article" date="2014" name="Int. J. Syst. Evol. Microbiol.">
        <title>Complete genome sequence of Corynebacterium casei LMG S-19264T (=DSM 44701T), isolated from a smear-ripened cheese.</title>
        <authorList>
            <consortium name="US DOE Joint Genome Institute (JGI-PGF)"/>
            <person name="Walter F."/>
            <person name="Albersmeier A."/>
            <person name="Kalinowski J."/>
            <person name="Ruckert C."/>
        </authorList>
    </citation>
    <scope>NUCLEOTIDE SEQUENCE</scope>
    <source>
        <strain evidence="7">CGMCC 1.16134</strain>
    </source>
</reference>
<dbReference type="InterPro" id="IPR029058">
    <property type="entry name" value="AB_hydrolase_fold"/>
</dbReference>
<keyword evidence="3" id="KW-0732">Signal</keyword>
<dbReference type="PANTHER" id="PTHR48081">
    <property type="entry name" value="AB HYDROLASE SUPERFAMILY PROTEIN C4A8.06C"/>
    <property type="match status" value="1"/>
</dbReference>
<dbReference type="InterPro" id="IPR013783">
    <property type="entry name" value="Ig-like_fold"/>
</dbReference>
<dbReference type="EMBL" id="BMKR01000055">
    <property type="protein sequence ID" value="GGG12059.1"/>
    <property type="molecule type" value="Genomic_DNA"/>
</dbReference>
<dbReference type="InterPro" id="IPR049492">
    <property type="entry name" value="BD-FAE-like_dom"/>
</dbReference>
<dbReference type="Gene3D" id="2.160.20.10">
    <property type="entry name" value="Single-stranded right-handed beta-helix, Pectin lyase-like"/>
    <property type="match status" value="1"/>
</dbReference>
<dbReference type="NCBIfam" id="NF033679">
    <property type="entry name" value="DNRLRE_dom"/>
    <property type="match status" value="1"/>
</dbReference>
<dbReference type="SUPFAM" id="SSF53474">
    <property type="entry name" value="alpha/beta-Hydrolases"/>
    <property type="match status" value="1"/>
</dbReference>
<dbReference type="Proteomes" id="UP000637643">
    <property type="component" value="Unassembled WGS sequence"/>
</dbReference>
<dbReference type="InterPro" id="IPR000421">
    <property type="entry name" value="FA58C"/>
</dbReference>
<evidence type="ECO:0000256" key="5">
    <source>
        <dbReference type="SAM" id="MobiDB-lite"/>
    </source>
</evidence>
<dbReference type="InterPro" id="IPR012334">
    <property type="entry name" value="Pectin_lyas_fold"/>
</dbReference>
<dbReference type="InterPro" id="IPR050300">
    <property type="entry name" value="GDXG_lipolytic_enzyme"/>
</dbReference>
<dbReference type="Pfam" id="PF00754">
    <property type="entry name" value="F5_F8_type_C"/>
    <property type="match status" value="1"/>
</dbReference>
<feature type="domain" description="F5/8 type C" evidence="6">
    <location>
        <begin position="827"/>
        <end position="960"/>
    </location>
</feature>
<reference evidence="7" key="2">
    <citation type="submission" date="2020-09" db="EMBL/GenBank/DDBJ databases">
        <authorList>
            <person name="Sun Q."/>
            <person name="Zhou Y."/>
        </authorList>
    </citation>
    <scope>NUCLEOTIDE SEQUENCE</scope>
    <source>
        <strain evidence="7">CGMCC 1.16134</strain>
    </source>
</reference>
<dbReference type="Gene3D" id="2.60.120.260">
    <property type="entry name" value="Galactose-binding domain-like"/>
    <property type="match status" value="2"/>
</dbReference>
<feature type="region of interest" description="Disordered" evidence="5">
    <location>
        <begin position="167"/>
        <end position="189"/>
    </location>
</feature>
<evidence type="ECO:0000259" key="6">
    <source>
        <dbReference type="PROSITE" id="PS50022"/>
    </source>
</evidence>
<evidence type="ECO:0000313" key="8">
    <source>
        <dbReference type="Proteomes" id="UP000637643"/>
    </source>
</evidence>
<keyword evidence="2" id="KW-0964">Secreted</keyword>
<feature type="compositionally biased region" description="Polar residues" evidence="5">
    <location>
        <begin position="169"/>
        <end position="189"/>
    </location>
</feature>
<dbReference type="Pfam" id="PF24517">
    <property type="entry name" value="CBM96"/>
    <property type="match status" value="1"/>
</dbReference>
<dbReference type="Gene3D" id="2.60.40.10">
    <property type="entry name" value="Immunoglobulins"/>
    <property type="match status" value="1"/>
</dbReference>
<dbReference type="InterPro" id="IPR006626">
    <property type="entry name" value="PbH1"/>
</dbReference>
<evidence type="ECO:0000256" key="3">
    <source>
        <dbReference type="ARBA" id="ARBA00022729"/>
    </source>
</evidence>
<dbReference type="Gene3D" id="3.40.50.1820">
    <property type="entry name" value="alpha/beta hydrolase"/>
    <property type="match status" value="1"/>
</dbReference>
<dbReference type="InterPro" id="IPR008979">
    <property type="entry name" value="Galactose-bd-like_sf"/>
</dbReference>
<evidence type="ECO:0000313" key="7">
    <source>
        <dbReference type="EMBL" id="GGG12059.1"/>
    </source>
</evidence>
<dbReference type="RefSeq" id="WP_189032215.1">
    <property type="nucleotide sequence ID" value="NZ_BMKR01000055.1"/>
</dbReference>
<sequence length="1439" mass="153475">MGNLKHTAGWRRMITVMVVLLMAGGLFTGNSVQALSLTDVTMFGERVQDVIPEPEGPELEIYSDHFDDPDNYGTSGGIAIPSPWLQEGAGNSKAKTSVSATAPSLPNLVKIDATDVLALPLNLTGYGNIKLSYYTRASSYISGSVIIEWSGDGGGTWSTLEEFKLTPGTVEQPNKESNQSKSQRLDSSANNNAAVKIRFRAGDAMLANMYIDSVVISGQAIPGITPAPSPVPPVTDPDPEFTPPEGVILYEDVAIGMAGDRIQYASIAVPEHAPAEPMPVMVYIHGGGWNHGDRKQALSSICNYVLKRGYIGVSLDYRLTPEAPFPAQIQDVKLGIRYLRAHAGQYGLDPSRIGVWGSSAGGHLASLLGTTADLTVQDSVYLDTGATVAVPDLEGSGGWPEYSDKVQAVADWYGPADFTTTFADNYSSVTALLGGHHALSVPEQARLAMPGTYASPDDPPFWIRHGDKDATIPYTDSVTFAGQLKAAGVPVVDLDIVAGQGHGFTGTASEEANAEAWVFMDQYVKNRVVTEPILYKEGREPAEDDTPNEEPEWIETEVGTLQPTDDAVIDSSKPDLNFNQATGSSTGLFSISSGASTRKYVYFKFDLTEANEAGERYLFKVAAKKGSSNTDTELSLYGIAAGNWTESSITWNHAPVTSLNDAALIGKFTVDAANSGSPAVYEVDVTDYVTDRLEQGGVAFMLADAAASGVSVNIYSKEANGVSNPQPQLSIIRLTEAGSDTQPPVWEQGAELSAHNWGTNFVDLEWPEATDNTAVTLYRIYKGETMIGEQTGTAYRAAGLEAGTAYSFKVEAVDAAGNFSNRLSIDCKTLSSPIMPWPVHAVTASGSDGNLETNVLDNNSYTRWSAAGDGQWIALDLGESRDLGYVGIGFYKGNVRSTSIEIEISEDGTVWTPVFSGRSSGETTEMQAFDLPDSSARYVKITGRGNSDGSVYMSLTDVHLYEPYAGGGTPVAIIPYMEPETPEGTVPFTAPGLTNPDGTEHAVHTPHSVTGRTIDVRDYGANPADNGVDDRPAIQAAIDAAAAGDEVFLPNGVYHLLTAPDGTTNLSLKSGVNLRGESEEGTLLITSLNLVTQSAAIKASSQHDIVLSSMTLSSTWSGRYSTDHQNNNIEAGGPDTMIRIANYGDNPSYNITVDHVTVEKFRRMGIRIEHSRDVTVKNATFRNATDLGTGGSGYGVSIQGTAKTDRLGFENDTKWNVVEDSAFEGPYLRHGALIQFVAHNNVLRNNTFAGTKLDAIDLHGELEYLNEIYGNVITDVLTGAAIGLGNTGGSAPSNHSKSGAGNYIHDNIIKHCRNGIVVIMGTPDTIIEHNVIENTTDIQGASGIKILNGPGTLIRNNIIRNNTTADYWAILLEHDEGDAAAGNIGEGVPRNVRIEGNNIAGNTNGIGLFAGTGILLKNNLLDNLTVNYYQAPDVTLSEE</sequence>
<dbReference type="PROSITE" id="PS50022">
    <property type="entry name" value="FA58C_3"/>
    <property type="match status" value="1"/>
</dbReference>
<keyword evidence="4" id="KW-0378">Hydrolase</keyword>